<comment type="similarity">
    <text evidence="2">Belongs to the NAD(P)-dependent epimerase/dehydratase family. Dihydroflavonol-4-reductase subfamily.</text>
</comment>
<evidence type="ECO:0000256" key="2">
    <source>
        <dbReference type="ARBA" id="ARBA00023445"/>
    </source>
</evidence>
<dbReference type="Gene3D" id="3.40.50.720">
    <property type="entry name" value="NAD(P)-binding Rossmann-like Domain"/>
    <property type="match status" value="2"/>
</dbReference>
<proteinExistence type="inferred from homology"/>
<protein>
    <submittedName>
        <fullName evidence="4">NAD(P)-binding protein</fullName>
    </submittedName>
</protein>
<evidence type="ECO:0000313" key="4">
    <source>
        <dbReference type="EMBL" id="KAF1978043.1"/>
    </source>
</evidence>
<gene>
    <name evidence="4" type="ORF">BU23DRAFT_654331</name>
</gene>
<reference evidence="4" key="1">
    <citation type="journal article" date="2020" name="Stud. Mycol.">
        <title>101 Dothideomycetes genomes: a test case for predicting lifestyles and emergence of pathogens.</title>
        <authorList>
            <person name="Haridas S."/>
            <person name="Albert R."/>
            <person name="Binder M."/>
            <person name="Bloem J."/>
            <person name="Labutti K."/>
            <person name="Salamov A."/>
            <person name="Andreopoulos B."/>
            <person name="Baker S."/>
            <person name="Barry K."/>
            <person name="Bills G."/>
            <person name="Bluhm B."/>
            <person name="Cannon C."/>
            <person name="Castanera R."/>
            <person name="Culley D."/>
            <person name="Daum C."/>
            <person name="Ezra D."/>
            <person name="Gonzalez J."/>
            <person name="Henrissat B."/>
            <person name="Kuo A."/>
            <person name="Liang C."/>
            <person name="Lipzen A."/>
            <person name="Lutzoni F."/>
            <person name="Magnuson J."/>
            <person name="Mondo S."/>
            <person name="Nolan M."/>
            <person name="Ohm R."/>
            <person name="Pangilinan J."/>
            <person name="Park H.-J."/>
            <person name="Ramirez L."/>
            <person name="Alfaro M."/>
            <person name="Sun H."/>
            <person name="Tritt A."/>
            <person name="Yoshinaga Y."/>
            <person name="Zwiers L.-H."/>
            <person name="Turgeon B."/>
            <person name="Goodwin S."/>
            <person name="Spatafora J."/>
            <person name="Crous P."/>
            <person name="Grigoriev I."/>
        </authorList>
    </citation>
    <scope>NUCLEOTIDE SEQUENCE</scope>
    <source>
        <strain evidence="4">CBS 107.79</strain>
    </source>
</reference>
<accession>A0A6A5VK48</accession>
<evidence type="ECO:0000256" key="1">
    <source>
        <dbReference type="ARBA" id="ARBA00023002"/>
    </source>
</evidence>
<dbReference type="InterPro" id="IPR050425">
    <property type="entry name" value="NAD(P)_dehydrat-like"/>
</dbReference>
<dbReference type="PANTHER" id="PTHR10366">
    <property type="entry name" value="NAD DEPENDENT EPIMERASE/DEHYDRATASE"/>
    <property type="match status" value="1"/>
</dbReference>
<dbReference type="PANTHER" id="PTHR10366:SF812">
    <property type="entry name" value="VPS9 DOMAIN-CONTAINING PROTEIN"/>
    <property type="match status" value="1"/>
</dbReference>
<dbReference type="AlphaFoldDB" id="A0A6A5VK48"/>
<dbReference type="InterPro" id="IPR001509">
    <property type="entry name" value="Epimerase_deHydtase"/>
</dbReference>
<dbReference type="InterPro" id="IPR036291">
    <property type="entry name" value="NAD(P)-bd_dom_sf"/>
</dbReference>
<dbReference type="GO" id="GO:0016616">
    <property type="term" value="F:oxidoreductase activity, acting on the CH-OH group of donors, NAD or NADP as acceptor"/>
    <property type="evidence" value="ECO:0007669"/>
    <property type="project" value="TreeGrafter"/>
</dbReference>
<keyword evidence="1" id="KW-0560">Oxidoreductase</keyword>
<dbReference type="SUPFAM" id="SSF51735">
    <property type="entry name" value="NAD(P)-binding Rossmann-fold domains"/>
    <property type="match status" value="1"/>
</dbReference>
<dbReference type="Proteomes" id="UP000800036">
    <property type="component" value="Unassembled WGS sequence"/>
</dbReference>
<name>A0A6A5VK48_9PLEO</name>
<evidence type="ECO:0000313" key="5">
    <source>
        <dbReference type="Proteomes" id="UP000800036"/>
    </source>
</evidence>
<evidence type="ECO:0000259" key="3">
    <source>
        <dbReference type="Pfam" id="PF01370"/>
    </source>
</evidence>
<dbReference type="OrthoDB" id="2735536at2759"/>
<sequence>MSRGKVLVTGVTGLIGFRVLVDVLEAGYAARAVVRSTKRFETQARHPLLRHFIADGRLECTDIPDFSALNAWDDALEGITFIMHIAWPLLLPTLDPEIDIYEPAVRGSDSLLEAALKTPTLKRIIFTSSIMATMPYTNREGESYGPESHVRALDEDIKENCNLGVSVPMQYNDAVPIARKHFPEAFERGLLLPGEQPSEAVVWNASATEAMLDMKFKGFEEMVVDVVSQYLELLSAETLA</sequence>
<dbReference type="Pfam" id="PF01370">
    <property type="entry name" value="Epimerase"/>
    <property type="match status" value="1"/>
</dbReference>
<organism evidence="4 5">
    <name type="scientific">Bimuria novae-zelandiae CBS 107.79</name>
    <dbReference type="NCBI Taxonomy" id="1447943"/>
    <lineage>
        <taxon>Eukaryota</taxon>
        <taxon>Fungi</taxon>
        <taxon>Dikarya</taxon>
        <taxon>Ascomycota</taxon>
        <taxon>Pezizomycotina</taxon>
        <taxon>Dothideomycetes</taxon>
        <taxon>Pleosporomycetidae</taxon>
        <taxon>Pleosporales</taxon>
        <taxon>Massarineae</taxon>
        <taxon>Didymosphaeriaceae</taxon>
        <taxon>Bimuria</taxon>
    </lineage>
</organism>
<feature type="domain" description="NAD-dependent epimerase/dehydratase" evidence="3">
    <location>
        <begin position="6"/>
        <end position="129"/>
    </location>
</feature>
<keyword evidence="5" id="KW-1185">Reference proteome</keyword>
<dbReference type="EMBL" id="ML976661">
    <property type="protein sequence ID" value="KAF1978043.1"/>
    <property type="molecule type" value="Genomic_DNA"/>
</dbReference>